<dbReference type="Gramene" id="rna50699">
    <property type="protein sequence ID" value="RHN38466.1"/>
    <property type="gene ID" value="gene50699"/>
</dbReference>
<evidence type="ECO:0000313" key="2">
    <source>
        <dbReference type="EMBL" id="RHN38466.1"/>
    </source>
</evidence>
<dbReference type="AlphaFoldDB" id="A0A396G994"/>
<proteinExistence type="predicted"/>
<dbReference type="Proteomes" id="UP000265566">
    <property type="component" value="Unassembled WGS sequence"/>
</dbReference>
<name>A0A396G994_MEDTR</name>
<feature type="region of interest" description="Disordered" evidence="1">
    <location>
        <begin position="1"/>
        <end position="69"/>
    </location>
</feature>
<feature type="compositionally biased region" description="Polar residues" evidence="1">
    <location>
        <begin position="1"/>
        <end position="10"/>
    </location>
</feature>
<reference evidence="3" key="1">
    <citation type="journal article" date="2018" name="Nat. Plants">
        <title>Whole-genome landscape of Medicago truncatula symbiotic genes.</title>
        <authorList>
            <person name="Pecrix Y."/>
            <person name="Staton S.E."/>
            <person name="Sallet E."/>
            <person name="Lelandais-Briere C."/>
            <person name="Moreau S."/>
            <person name="Carrere S."/>
            <person name="Blein T."/>
            <person name="Jardinaud M.F."/>
            <person name="Latrasse D."/>
            <person name="Zouine M."/>
            <person name="Zahm M."/>
            <person name="Kreplak J."/>
            <person name="Mayjonade B."/>
            <person name="Satge C."/>
            <person name="Perez M."/>
            <person name="Cauet S."/>
            <person name="Marande W."/>
            <person name="Chantry-Darmon C."/>
            <person name="Lopez-Roques C."/>
            <person name="Bouchez O."/>
            <person name="Berard A."/>
            <person name="Debelle F."/>
            <person name="Munos S."/>
            <person name="Bendahmane A."/>
            <person name="Berges H."/>
            <person name="Niebel A."/>
            <person name="Buitink J."/>
            <person name="Frugier F."/>
            <person name="Benhamed M."/>
            <person name="Crespi M."/>
            <person name="Gouzy J."/>
            <person name="Gamas P."/>
        </authorList>
    </citation>
    <scope>NUCLEOTIDE SEQUENCE [LARGE SCALE GENOMIC DNA]</scope>
    <source>
        <strain evidence="3">cv. Jemalong A17</strain>
    </source>
</reference>
<protein>
    <submittedName>
        <fullName evidence="2">Uncharacterized protein</fullName>
    </submittedName>
</protein>
<sequence length="152" mass="16632">MWAGSGSDSSFVDWKKYLNPSSEEEGNAESESSTGHNPGHQAQETGANAPGIAGEAGQGPVDMGPTAEVPTAEYLTKRIPAVLHTNRRAQTRILNDVFDTLQLERASPEKLLIISKVLNAIEEDKDNLRNNKNERLDIFLTVKVTEMLNNKS</sequence>
<dbReference type="EMBL" id="PSQE01000011">
    <property type="protein sequence ID" value="RHN38466.1"/>
    <property type="molecule type" value="Genomic_DNA"/>
</dbReference>
<gene>
    <name evidence="2" type="ORF">MtrunA17_Chr0c03g0489971</name>
</gene>
<organism evidence="2 3">
    <name type="scientific">Medicago truncatula</name>
    <name type="common">Barrel medic</name>
    <name type="synonym">Medicago tribuloides</name>
    <dbReference type="NCBI Taxonomy" id="3880"/>
    <lineage>
        <taxon>Eukaryota</taxon>
        <taxon>Viridiplantae</taxon>
        <taxon>Streptophyta</taxon>
        <taxon>Embryophyta</taxon>
        <taxon>Tracheophyta</taxon>
        <taxon>Spermatophyta</taxon>
        <taxon>Magnoliopsida</taxon>
        <taxon>eudicotyledons</taxon>
        <taxon>Gunneridae</taxon>
        <taxon>Pentapetalae</taxon>
        <taxon>rosids</taxon>
        <taxon>fabids</taxon>
        <taxon>Fabales</taxon>
        <taxon>Fabaceae</taxon>
        <taxon>Papilionoideae</taxon>
        <taxon>50 kb inversion clade</taxon>
        <taxon>NPAAA clade</taxon>
        <taxon>Hologalegina</taxon>
        <taxon>IRL clade</taxon>
        <taxon>Trifolieae</taxon>
        <taxon>Medicago</taxon>
    </lineage>
</organism>
<comment type="caution">
    <text evidence="2">The sequence shown here is derived from an EMBL/GenBank/DDBJ whole genome shotgun (WGS) entry which is preliminary data.</text>
</comment>
<feature type="compositionally biased region" description="Polar residues" evidence="1">
    <location>
        <begin position="34"/>
        <end position="46"/>
    </location>
</feature>
<evidence type="ECO:0000313" key="3">
    <source>
        <dbReference type="Proteomes" id="UP000265566"/>
    </source>
</evidence>
<evidence type="ECO:0000256" key="1">
    <source>
        <dbReference type="SAM" id="MobiDB-lite"/>
    </source>
</evidence>
<accession>A0A396G994</accession>